<dbReference type="Proteomes" id="UP000053237">
    <property type="component" value="Unassembled WGS sequence"/>
</dbReference>
<gene>
    <name evidence="1" type="ORF">BN9_113270</name>
</gene>
<comment type="caution">
    <text evidence="1">The sequence shown here is derived from an EMBL/GenBank/DDBJ whole genome shotgun (WGS) entry which is preliminary data.</text>
</comment>
<dbReference type="InParanoid" id="A0A024GTG2"/>
<evidence type="ECO:0000313" key="1">
    <source>
        <dbReference type="EMBL" id="CCI49863.1"/>
    </source>
</evidence>
<proteinExistence type="predicted"/>
<keyword evidence="2" id="KW-1185">Reference proteome</keyword>
<name>A0A024GTG2_9STRA</name>
<evidence type="ECO:0000313" key="2">
    <source>
        <dbReference type="Proteomes" id="UP000053237"/>
    </source>
</evidence>
<dbReference type="AlphaFoldDB" id="A0A024GTG2"/>
<organism evidence="1 2">
    <name type="scientific">Albugo candida</name>
    <dbReference type="NCBI Taxonomy" id="65357"/>
    <lineage>
        <taxon>Eukaryota</taxon>
        <taxon>Sar</taxon>
        <taxon>Stramenopiles</taxon>
        <taxon>Oomycota</taxon>
        <taxon>Peronosporomycetes</taxon>
        <taxon>Albuginales</taxon>
        <taxon>Albuginaceae</taxon>
        <taxon>Albugo</taxon>
    </lineage>
</organism>
<accession>A0A024GTG2</accession>
<reference evidence="1 2" key="1">
    <citation type="submission" date="2012-05" db="EMBL/GenBank/DDBJ databases">
        <title>Recombination and specialization in a pathogen metapopulation.</title>
        <authorList>
            <person name="Gardiner A."/>
            <person name="Kemen E."/>
            <person name="Schultz-Larsen T."/>
            <person name="MacLean D."/>
            <person name="Van Oosterhout C."/>
            <person name="Jones J.D.G."/>
        </authorList>
    </citation>
    <scope>NUCLEOTIDE SEQUENCE [LARGE SCALE GENOMIC DNA]</scope>
    <source>
        <strain evidence="1 2">Ac Nc2</strain>
    </source>
</reference>
<sequence length="135" mass="15740">MPKHGSMYKRQGFTFSIKFPRNAINMSCVMHSNPSIFFIRLSWRYNSRTWVYTLRFSSFSSPNVSKRNVLIASAPHPKFQTLSDAPHKRVAMSVASESLFPFSALMNEPLTNVFQNVRHLRKRRFVIFTNSTKFT</sequence>
<dbReference type="EMBL" id="CAIX01000353">
    <property type="protein sequence ID" value="CCI49863.1"/>
    <property type="molecule type" value="Genomic_DNA"/>
</dbReference>
<protein>
    <submittedName>
        <fullName evidence="1">Uncharacterized protein</fullName>
    </submittedName>
</protein>